<reference evidence="2 4" key="2">
    <citation type="journal article" date="2015" name="Genome Announc.">
        <title>Expanding the biotechnology potential of lactobacilli through comparative genomics of 213 strains and associated genera.</title>
        <authorList>
            <person name="Sun Z."/>
            <person name="Harris H.M."/>
            <person name="McCann A."/>
            <person name="Guo C."/>
            <person name="Argimon S."/>
            <person name="Zhang W."/>
            <person name="Yang X."/>
            <person name="Jeffery I.B."/>
            <person name="Cooney J.C."/>
            <person name="Kagawa T.F."/>
            <person name="Liu W."/>
            <person name="Song Y."/>
            <person name="Salvetti E."/>
            <person name="Wrobel A."/>
            <person name="Rasinkangas P."/>
            <person name="Parkhill J."/>
            <person name="Rea M.C."/>
            <person name="O'Sullivan O."/>
            <person name="Ritari J."/>
            <person name="Douillard F.P."/>
            <person name="Paul Ross R."/>
            <person name="Yang R."/>
            <person name="Briner A.E."/>
            <person name="Felis G.E."/>
            <person name="de Vos W.M."/>
            <person name="Barrangou R."/>
            <person name="Klaenhammer T.R."/>
            <person name="Caufield P.W."/>
            <person name="Cui Y."/>
            <person name="Zhang H."/>
            <person name="O'Toole P.W."/>
        </authorList>
    </citation>
    <scope>NUCLEOTIDE SEQUENCE [LARGE SCALE GENOMIC DNA]</scope>
    <source>
        <strain evidence="2 4">DSM 18382</strain>
    </source>
</reference>
<evidence type="ECO:0000313" key="2">
    <source>
        <dbReference type="EMBL" id="KRM05021.1"/>
    </source>
</evidence>
<dbReference type="RefSeq" id="WP_035181271.1">
    <property type="nucleotide sequence ID" value="NZ_AZFY01000114.1"/>
</dbReference>
<proteinExistence type="predicted"/>
<evidence type="ECO:0008006" key="5">
    <source>
        <dbReference type="Google" id="ProtNLM"/>
    </source>
</evidence>
<comment type="caution">
    <text evidence="1">The sequence shown here is derived from an EMBL/GenBank/DDBJ whole genome shotgun (WGS) entry which is preliminary data.</text>
</comment>
<dbReference type="EMBL" id="BAKI01000056">
    <property type="protein sequence ID" value="GAF37945.1"/>
    <property type="molecule type" value="Genomic_DNA"/>
</dbReference>
<accession>X0QH70</accession>
<organism evidence="1 3">
    <name type="scientific">Lentilactobacillus farraginis DSM 18382 = JCM 14108</name>
    <dbReference type="NCBI Taxonomy" id="1423743"/>
    <lineage>
        <taxon>Bacteria</taxon>
        <taxon>Bacillati</taxon>
        <taxon>Bacillota</taxon>
        <taxon>Bacilli</taxon>
        <taxon>Lactobacillales</taxon>
        <taxon>Lactobacillaceae</taxon>
        <taxon>Lentilactobacillus</taxon>
    </lineage>
</organism>
<evidence type="ECO:0000313" key="4">
    <source>
        <dbReference type="Proteomes" id="UP000051966"/>
    </source>
</evidence>
<evidence type="ECO:0000313" key="1">
    <source>
        <dbReference type="EMBL" id="GAF37945.1"/>
    </source>
</evidence>
<dbReference type="Proteomes" id="UP000019488">
    <property type="component" value="Unassembled WGS sequence"/>
</dbReference>
<dbReference type="OrthoDB" id="9921578at2"/>
<dbReference type="AlphaFoldDB" id="X0QH70"/>
<dbReference type="STRING" id="1423743.FD41_GL000785"/>
<dbReference type="PATRIC" id="fig|1423743.5.peg.812"/>
<keyword evidence="4" id="KW-1185">Reference proteome</keyword>
<dbReference type="Proteomes" id="UP000051966">
    <property type="component" value="Unassembled WGS sequence"/>
</dbReference>
<gene>
    <name evidence="2" type="ORF">FD41_GL000785</name>
    <name evidence="1" type="ORF">JCM14108_3035</name>
</gene>
<evidence type="ECO:0000313" key="3">
    <source>
        <dbReference type="Proteomes" id="UP000019488"/>
    </source>
</evidence>
<reference evidence="1" key="1">
    <citation type="journal article" date="2014" name="Genome Announc.">
        <title>Draft Genome Sequences of Two Lactobacillus Strains, L. farraginis JCM 14108T and L. composti JCM 14202T, Isolated from Compost of Distilled Shochu Residue.</title>
        <authorList>
            <person name="Yuki M."/>
            <person name="Oshima K."/>
            <person name="Suda W."/>
            <person name="Kitahara M."/>
            <person name="Kitamura K."/>
            <person name="Iida T."/>
            <person name="Hattori M."/>
            <person name="Ohkuma M."/>
        </authorList>
    </citation>
    <scope>NUCLEOTIDE SEQUENCE [LARGE SCALE GENOMIC DNA]</scope>
    <source>
        <strain evidence="1">JCM 14108</strain>
    </source>
</reference>
<name>X0QH70_9LACO</name>
<protein>
    <recommendedName>
        <fullName evidence="5">Phage protein</fullName>
    </recommendedName>
</protein>
<dbReference type="EMBL" id="AZFY01000114">
    <property type="protein sequence ID" value="KRM05021.1"/>
    <property type="molecule type" value="Genomic_DNA"/>
</dbReference>
<sequence length="97" mass="11514">MQVTEEQLKVFPKEDRAWVRETLAKQRNPKAIALKQEIHDWAYEKYGKVGFSWSQILNSVNVAIKLKLGLKEIRKLTDEQVPEAREAFEKYKEYFDV</sequence>